<proteinExistence type="predicted"/>
<dbReference type="HOGENOM" id="CLU_2826716_0_0_0"/>
<evidence type="ECO:0000313" key="3">
    <source>
        <dbReference type="Proteomes" id="UP000011704"/>
    </source>
</evidence>
<feature type="compositionally biased region" description="Basic and acidic residues" evidence="1">
    <location>
        <begin position="22"/>
        <end position="35"/>
    </location>
</feature>
<dbReference type="InParanoid" id="M1Z108"/>
<organism evidence="2 3">
    <name type="scientific">Nitrospina gracilis (strain 3/211)</name>
    <dbReference type="NCBI Taxonomy" id="1266370"/>
    <lineage>
        <taxon>Bacteria</taxon>
        <taxon>Pseudomonadati</taxon>
        <taxon>Nitrospinota/Tectimicrobiota group</taxon>
        <taxon>Nitrospinota</taxon>
        <taxon>Nitrospinia</taxon>
        <taxon>Nitrospinales</taxon>
        <taxon>Nitrospinaceae</taxon>
        <taxon>Nitrospina</taxon>
    </lineage>
</organism>
<evidence type="ECO:0000313" key="2">
    <source>
        <dbReference type="EMBL" id="CCQ91184.1"/>
    </source>
</evidence>
<sequence length="66" mass="7649">MNPEPHMNEKNKPAETPPPQDKTNKAKRPAEKGKNVQDILQKARRRGIQQKGQQGVIEFDYPRKKE</sequence>
<protein>
    <submittedName>
        <fullName evidence="2">Uncharacterized protein</fullName>
    </submittedName>
</protein>
<evidence type="ECO:0000256" key="1">
    <source>
        <dbReference type="SAM" id="MobiDB-lite"/>
    </source>
</evidence>
<dbReference type="Proteomes" id="UP000011704">
    <property type="component" value="Unassembled WGS sequence"/>
</dbReference>
<keyword evidence="3" id="KW-1185">Reference proteome</keyword>
<dbReference type="EMBL" id="CAQJ01000065">
    <property type="protein sequence ID" value="CCQ91184.1"/>
    <property type="molecule type" value="Genomic_DNA"/>
</dbReference>
<gene>
    <name evidence="2" type="ORF">NITGR_590063</name>
</gene>
<comment type="caution">
    <text evidence="2">The sequence shown here is derived from an EMBL/GenBank/DDBJ whole genome shotgun (WGS) entry which is preliminary data.</text>
</comment>
<reference evidence="2 3" key="1">
    <citation type="journal article" date="2013" name="Front. Microbiol.">
        <title>The genome of Nitrospina gracilis illuminates the metabolism and evolution of the major marine nitrite oxidizer.</title>
        <authorList>
            <person name="Luecker S."/>
            <person name="Nowka B."/>
            <person name="Rattei T."/>
            <person name="Spieck E."/>
            <person name="and Daims H."/>
        </authorList>
    </citation>
    <scope>NUCLEOTIDE SEQUENCE [LARGE SCALE GENOMIC DNA]</scope>
    <source>
        <strain evidence="2 3">3/211</strain>
    </source>
</reference>
<feature type="compositionally biased region" description="Basic and acidic residues" evidence="1">
    <location>
        <begin position="1"/>
        <end position="13"/>
    </location>
</feature>
<name>M1Z108_NITG3</name>
<accession>M1Z108</accession>
<dbReference type="STRING" id="1266370.NITGR_590063"/>
<dbReference type="AlphaFoldDB" id="M1Z108"/>
<feature type="region of interest" description="Disordered" evidence="1">
    <location>
        <begin position="1"/>
        <end position="66"/>
    </location>
</feature>